<protein>
    <submittedName>
        <fullName evidence="2">Uncharacterized protein</fullName>
    </submittedName>
</protein>
<feature type="compositionally biased region" description="Basic residues" evidence="1">
    <location>
        <begin position="107"/>
        <end position="117"/>
    </location>
</feature>
<organism evidence="2 3">
    <name type="scientific">Austropuccinia psidii MF-1</name>
    <dbReference type="NCBI Taxonomy" id="1389203"/>
    <lineage>
        <taxon>Eukaryota</taxon>
        <taxon>Fungi</taxon>
        <taxon>Dikarya</taxon>
        <taxon>Basidiomycota</taxon>
        <taxon>Pucciniomycotina</taxon>
        <taxon>Pucciniomycetes</taxon>
        <taxon>Pucciniales</taxon>
        <taxon>Sphaerophragmiaceae</taxon>
        <taxon>Austropuccinia</taxon>
    </lineage>
</organism>
<feature type="region of interest" description="Disordered" evidence="1">
    <location>
        <begin position="79"/>
        <end position="125"/>
    </location>
</feature>
<keyword evidence="3" id="KW-1185">Reference proteome</keyword>
<feature type="region of interest" description="Disordered" evidence="1">
    <location>
        <begin position="1"/>
        <end position="20"/>
    </location>
</feature>
<reference evidence="2" key="1">
    <citation type="submission" date="2021-03" db="EMBL/GenBank/DDBJ databases">
        <title>Draft genome sequence of rust myrtle Austropuccinia psidii MF-1, a brazilian biotype.</title>
        <authorList>
            <person name="Quecine M.C."/>
            <person name="Pachon D.M.R."/>
            <person name="Bonatelli M.L."/>
            <person name="Correr F.H."/>
            <person name="Franceschini L.M."/>
            <person name="Leite T.F."/>
            <person name="Margarido G.R.A."/>
            <person name="Almeida C.A."/>
            <person name="Ferrarezi J.A."/>
            <person name="Labate C.A."/>
        </authorList>
    </citation>
    <scope>NUCLEOTIDE SEQUENCE</scope>
    <source>
        <strain evidence="2">MF-1</strain>
    </source>
</reference>
<feature type="compositionally biased region" description="Basic and acidic residues" evidence="1">
    <location>
        <begin position="80"/>
        <end position="94"/>
    </location>
</feature>
<feature type="compositionally biased region" description="Polar residues" evidence="1">
    <location>
        <begin position="96"/>
        <end position="106"/>
    </location>
</feature>
<feature type="region of interest" description="Disordered" evidence="1">
    <location>
        <begin position="30"/>
        <end position="60"/>
    </location>
</feature>
<evidence type="ECO:0000313" key="3">
    <source>
        <dbReference type="Proteomes" id="UP000765509"/>
    </source>
</evidence>
<evidence type="ECO:0000313" key="2">
    <source>
        <dbReference type="EMBL" id="MBW0593186.1"/>
    </source>
</evidence>
<dbReference type="Proteomes" id="UP000765509">
    <property type="component" value="Unassembled WGS sequence"/>
</dbReference>
<dbReference type="EMBL" id="AVOT02152757">
    <property type="protein sequence ID" value="MBW0593186.1"/>
    <property type="molecule type" value="Genomic_DNA"/>
</dbReference>
<comment type="caution">
    <text evidence="2">The sequence shown here is derived from an EMBL/GenBank/DDBJ whole genome shotgun (WGS) entry which is preliminary data.</text>
</comment>
<gene>
    <name evidence="2" type="ORF">O181_132901</name>
</gene>
<accession>A0A9Q3L759</accession>
<proteinExistence type="predicted"/>
<name>A0A9Q3L759_9BASI</name>
<sequence>MSNSNRDKSHSEGSDRHICEPLKDVLHNLQGKRLRNVATNTSRSDEFPAHSQKTPHRGGNSEIIQWVESTIIQTSYQKYKGLEKKKREASKEEGSVASTSKPQAGTKNRKRNFRKPHSPSYRIPIFQKDSMDNVFKMFRALMEFKDKEEQIMRQPHFPKK</sequence>
<evidence type="ECO:0000256" key="1">
    <source>
        <dbReference type="SAM" id="MobiDB-lite"/>
    </source>
</evidence>
<dbReference type="AlphaFoldDB" id="A0A9Q3L759"/>